<dbReference type="EMBL" id="BBMR01000004">
    <property type="protein sequence ID" value="GAL19460.1"/>
    <property type="molecule type" value="Genomic_DNA"/>
</dbReference>
<organism evidence="1 2">
    <name type="scientific">Vibrio maritimus</name>
    <dbReference type="NCBI Taxonomy" id="990268"/>
    <lineage>
        <taxon>Bacteria</taxon>
        <taxon>Pseudomonadati</taxon>
        <taxon>Pseudomonadota</taxon>
        <taxon>Gammaproteobacteria</taxon>
        <taxon>Vibrionales</taxon>
        <taxon>Vibrionaceae</taxon>
        <taxon>Vibrio</taxon>
    </lineage>
</organism>
<sequence>MHPTLEPSFCQNCHTTYKDICINGTCTEPVLEVYESK</sequence>
<keyword evidence="2" id="KW-1185">Reference proteome</keyword>
<dbReference type="AlphaFoldDB" id="A0A090RVL5"/>
<evidence type="ECO:0000313" key="2">
    <source>
        <dbReference type="Proteomes" id="UP000029228"/>
    </source>
</evidence>
<dbReference type="Proteomes" id="UP000029228">
    <property type="component" value="Unassembled WGS sequence"/>
</dbReference>
<name>A0A090RVL5_9VIBR</name>
<comment type="caution">
    <text evidence="1">The sequence shown here is derived from an EMBL/GenBank/DDBJ whole genome shotgun (WGS) entry which is preliminary data.</text>
</comment>
<evidence type="ECO:0000313" key="1">
    <source>
        <dbReference type="EMBL" id="GAL19460.1"/>
    </source>
</evidence>
<proteinExistence type="predicted"/>
<reference evidence="1 2" key="1">
    <citation type="submission" date="2014-09" db="EMBL/GenBank/DDBJ databases">
        <title>Vibrio maritimus JCM 19235. (C45) whole genome shotgun sequence.</title>
        <authorList>
            <person name="Sawabe T."/>
            <person name="Meirelles P."/>
            <person name="Nakanishi M."/>
            <person name="Sayaka M."/>
            <person name="Hattori M."/>
            <person name="Ohkuma M."/>
        </authorList>
    </citation>
    <scope>NUCLEOTIDE SEQUENCE [LARGE SCALE GENOMIC DNA]</scope>
    <source>
        <strain evidence="2">JCM19235</strain>
    </source>
</reference>
<gene>
    <name evidence="1" type="ORF">JCM19235_816</name>
</gene>
<protein>
    <submittedName>
        <fullName evidence="1">Uncharacterized protein</fullName>
    </submittedName>
</protein>
<dbReference type="STRING" id="990268.JCM19235_816"/>
<accession>A0A090RVL5</accession>